<dbReference type="PATRIC" id="fig|338187.36.peg.5351"/>
<feature type="transmembrane region" description="Helical" evidence="1">
    <location>
        <begin position="44"/>
        <end position="74"/>
    </location>
</feature>
<dbReference type="KEGG" id="vha:VIBHAR_06499"/>
<sequence length="84" mass="9378">MFRCNKLAAYSECKFRRTLVSDENSKQEVTVVDIKMPFMSMVIFMVKFAIASIPAMIILGIIFSILGMIFGGMFGGMFHGSGHM</sequence>
<organism evidence="2 3">
    <name type="scientific">Vibrio campbellii (strain ATCC BAA-1116)</name>
    <dbReference type="NCBI Taxonomy" id="2902295"/>
    <lineage>
        <taxon>Bacteria</taxon>
        <taxon>Pseudomonadati</taxon>
        <taxon>Pseudomonadota</taxon>
        <taxon>Gammaproteobacteria</taxon>
        <taxon>Vibrionales</taxon>
        <taxon>Vibrionaceae</taxon>
        <taxon>Vibrio</taxon>
    </lineage>
</organism>
<reference evidence="2 3" key="1">
    <citation type="submission" date="2007-08" db="EMBL/GenBank/DDBJ databases">
        <authorList>
            <consortium name="The Vibrio harveyi Genome Sequencing Project"/>
            <person name="Bassler B."/>
            <person name="Clifton S.W."/>
            <person name="Fulton L."/>
            <person name="Delehaunty K."/>
            <person name="Fronick C."/>
            <person name="Harrison M."/>
            <person name="Markivic C."/>
            <person name="Fulton R."/>
            <person name="Tin-Wollam A.-M."/>
            <person name="Shah N."/>
            <person name="Pepin K."/>
            <person name="Nash W."/>
            <person name="Thiruvilangam P."/>
            <person name="Bhonagiri V."/>
            <person name="Waters C."/>
            <person name="Tu K.C."/>
            <person name="Irgon J."/>
            <person name="Wilson R.K."/>
        </authorList>
    </citation>
    <scope>NUCLEOTIDE SEQUENCE [LARGE SCALE GENOMIC DNA]</scope>
    <source>
        <strain evidence="3">ATCC BAA-1116 / BB120</strain>
    </source>
</reference>
<keyword evidence="1" id="KW-0472">Membrane</keyword>
<evidence type="ECO:0000256" key="1">
    <source>
        <dbReference type="SAM" id="Phobius"/>
    </source>
</evidence>
<dbReference type="Proteomes" id="UP000008152">
    <property type="component" value="Chromosome II"/>
</dbReference>
<dbReference type="EMBL" id="CP000790">
    <property type="protein sequence ID" value="ABU74390.1"/>
    <property type="molecule type" value="Genomic_DNA"/>
</dbReference>
<evidence type="ECO:0000313" key="3">
    <source>
        <dbReference type="Proteomes" id="UP000008152"/>
    </source>
</evidence>
<keyword evidence="1" id="KW-1133">Transmembrane helix</keyword>
<accession>A7N4X0</accession>
<dbReference type="AlphaFoldDB" id="A7N4X0"/>
<name>A7N4X0_VIBC1</name>
<evidence type="ECO:0000313" key="2">
    <source>
        <dbReference type="EMBL" id="ABU74390.1"/>
    </source>
</evidence>
<keyword evidence="1" id="KW-0812">Transmembrane</keyword>
<proteinExistence type="predicted"/>
<protein>
    <submittedName>
        <fullName evidence="2">Uncharacterized protein</fullName>
    </submittedName>
</protein>
<gene>
    <name evidence="2" type="ordered locus">VIBHAR_06499</name>
</gene>